<evidence type="ECO:0000313" key="10">
    <source>
        <dbReference type="Proteomes" id="UP000231503"/>
    </source>
</evidence>
<dbReference type="SUPFAM" id="SSF55874">
    <property type="entry name" value="ATPase domain of HSP90 chaperone/DNA topoisomerase II/histidine kinase"/>
    <property type="match status" value="1"/>
</dbReference>
<organism evidence="9 10">
    <name type="scientific">Candidatus Niyogibacteria bacterium CG10_big_fil_rev_8_21_14_0_10_46_36</name>
    <dbReference type="NCBI Taxonomy" id="1974726"/>
    <lineage>
        <taxon>Bacteria</taxon>
        <taxon>Candidatus Niyogiibacteriota</taxon>
    </lineage>
</organism>
<dbReference type="InterPro" id="IPR050736">
    <property type="entry name" value="Sensor_HK_Regulatory"/>
</dbReference>
<evidence type="ECO:0000256" key="4">
    <source>
        <dbReference type="ARBA" id="ARBA00022679"/>
    </source>
</evidence>
<keyword evidence="3" id="KW-0597">Phosphoprotein</keyword>
<dbReference type="PANTHER" id="PTHR43711">
    <property type="entry name" value="TWO-COMPONENT HISTIDINE KINASE"/>
    <property type="match status" value="1"/>
</dbReference>
<feature type="domain" description="Histidine kinase" evidence="8">
    <location>
        <begin position="99"/>
        <end position="318"/>
    </location>
</feature>
<sequence>MENKSSSSIFDSLNIRKTCDRYRVGLWQCPQFLFIIMGFVIIVAIIFTNLTARLYTEPEVAALIVLVVTALLFSVGTVLVRAFEEIAEASVAKSEFISVVSHEMRNPLSTVKWQLNLLEKTSEELANPELTESLATIQDQNTKAIRLVNELIEVYRIEDNKVVVTPAPFSLATLTEKTLNDFEHFAKALNINMSLMAASNLPLVFADRKKIEVAIGHLLDNAIQYSEEGGEITITIQQKGSFVIWTVSDQGVGIPKEELDLVFGKFFRAHNKLRYHTSGLGLGLYLVRSLIELSGGQVRVQSQESKGTTIWFSLPISPLGEGDASREPLVSV</sequence>
<dbReference type="PRINTS" id="PR00344">
    <property type="entry name" value="BCTRLSENSOR"/>
</dbReference>
<dbReference type="EMBL" id="PFCO01000009">
    <property type="protein sequence ID" value="PIR69274.1"/>
    <property type="molecule type" value="Genomic_DNA"/>
</dbReference>
<dbReference type="Proteomes" id="UP000231503">
    <property type="component" value="Unassembled WGS sequence"/>
</dbReference>
<reference evidence="10" key="1">
    <citation type="submission" date="2017-09" db="EMBL/GenBank/DDBJ databases">
        <title>Depth-based differentiation of microbial function through sediment-hosted aquifers and enrichment of novel symbionts in the deep terrestrial subsurface.</title>
        <authorList>
            <person name="Probst A.J."/>
            <person name="Ladd B."/>
            <person name="Jarett J.K."/>
            <person name="Geller-Mcgrath D.E."/>
            <person name="Sieber C.M.K."/>
            <person name="Emerson J.B."/>
            <person name="Anantharaman K."/>
            <person name="Thomas B.C."/>
            <person name="Malmstrom R."/>
            <person name="Stieglmeier M."/>
            <person name="Klingl A."/>
            <person name="Woyke T."/>
            <person name="Ryan C.M."/>
            <person name="Banfield J.F."/>
        </authorList>
    </citation>
    <scope>NUCLEOTIDE SEQUENCE [LARGE SCALE GENOMIC DNA]</scope>
</reference>
<keyword evidence="4" id="KW-0808">Transferase</keyword>
<evidence type="ECO:0000256" key="3">
    <source>
        <dbReference type="ARBA" id="ARBA00022553"/>
    </source>
</evidence>
<evidence type="ECO:0000313" key="9">
    <source>
        <dbReference type="EMBL" id="PIR69274.1"/>
    </source>
</evidence>
<evidence type="ECO:0000256" key="1">
    <source>
        <dbReference type="ARBA" id="ARBA00000085"/>
    </source>
</evidence>
<keyword evidence="7" id="KW-0472">Membrane</keyword>
<keyword evidence="6" id="KW-0902">Two-component regulatory system</keyword>
<dbReference type="SUPFAM" id="SSF47384">
    <property type="entry name" value="Homodimeric domain of signal transducing histidine kinase"/>
    <property type="match status" value="1"/>
</dbReference>
<dbReference type="InterPro" id="IPR004358">
    <property type="entry name" value="Sig_transdc_His_kin-like_C"/>
</dbReference>
<dbReference type="Gene3D" id="1.10.287.130">
    <property type="match status" value="1"/>
</dbReference>
<dbReference type="Gene3D" id="3.30.565.10">
    <property type="entry name" value="Histidine kinase-like ATPase, C-terminal domain"/>
    <property type="match status" value="1"/>
</dbReference>
<keyword evidence="5" id="KW-0418">Kinase</keyword>
<dbReference type="PROSITE" id="PS50109">
    <property type="entry name" value="HIS_KIN"/>
    <property type="match status" value="1"/>
</dbReference>
<dbReference type="SMART" id="SM00388">
    <property type="entry name" value="HisKA"/>
    <property type="match status" value="1"/>
</dbReference>
<name>A0A2H0TE85_9BACT</name>
<dbReference type="EC" id="2.7.13.3" evidence="2"/>
<dbReference type="InterPro" id="IPR036890">
    <property type="entry name" value="HATPase_C_sf"/>
</dbReference>
<comment type="caution">
    <text evidence="9">The sequence shown here is derived from an EMBL/GenBank/DDBJ whole genome shotgun (WGS) entry which is preliminary data.</text>
</comment>
<feature type="transmembrane region" description="Helical" evidence="7">
    <location>
        <begin position="61"/>
        <end position="83"/>
    </location>
</feature>
<evidence type="ECO:0000256" key="5">
    <source>
        <dbReference type="ARBA" id="ARBA00022777"/>
    </source>
</evidence>
<dbReference type="GO" id="GO:0000155">
    <property type="term" value="F:phosphorelay sensor kinase activity"/>
    <property type="evidence" value="ECO:0007669"/>
    <property type="project" value="InterPro"/>
</dbReference>
<evidence type="ECO:0000259" key="8">
    <source>
        <dbReference type="PROSITE" id="PS50109"/>
    </source>
</evidence>
<dbReference type="InterPro" id="IPR003661">
    <property type="entry name" value="HisK_dim/P_dom"/>
</dbReference>
<evidence type="ECO:0000256" key="7">
    <source>
        <dbReference type="SAM" id="Phobius"/>
    </source>
</evidence>
<dbReference type="InterPro" id="IPR003594">
    <property type="entry name" value="HATPase_dom"/>
</dbReference>
<keyword evidence="7" id="KW-1133">Transmembrane helix</keyword>
<keyword evidence="7" id="KW-0812">Transmembrane</keyword>
<dbReference type="Pfam" id="PF02518">
    <property type="entry name" value="HATPase_c"/>
    <property type="match status" value="1"/>
</dbReference>
<dbReference type="Pfam" id="PF00512">
    <property type="entry name" value="HisKA"/>
    <property type="match status" value="1"/>
</dbReference>
<dbReference type="FunFam" id="3.30.565.10:FF:000006">
    <property type="entry name" value="Sensor histidine kinase WalK"/>
    <property type="match status" value="1"/>
</dbReference>
<evidence type="ECO:0000256" key="2">
    <source>
        <dbReference type="ARBA" id="ARBA00012438"/>
    </source>
</evidence>
<proteinExistence type="predicted"/>
<dbReference type="PANTHER" id="PTHR43711:SF1">
    <property type="entry name" value="HISTIDINE KINASE 1"/>
    <property type="match status" value="1"/>
</dbReference>
<dbReference type="CDD" id="cd00082">
    <property type="entry name" value="HisKA"/>
    <property type="match status" value="1"/>
</dbReference>
<dbReference type="InterPro" id="IPR005467">
    <property type="entry name" value="His_kinase_dom"/>
</dbReference>
<dbReference type="SMART" id="SM00387">
    <property type="entry name" value="HATPase_c"/>
    <property type="match status" value="1"/>
</dbReference>
<feature type="transmembrane region" description="Helical" evidence="7">
    <location>
        <begin position="32"/>
        <end position="55"/>
    </location>
</feature>
<evidence type="ECO:0000256" key="6">
    <source>
        <dbReference type="ARBA" id="ARBA00023012"/>
    </source>
</evidence>
<dbReference type="InterPro" id="IPR036097">
    <property type="entry name" value="HisK_dim/P_sf"/>
</dbReference>
<dbReference type="CDD" id="cd00075">
    <property type="entry name" value="HATPase"/>
    <property type="match status" value="1"/>
</dbReference>
<dbReference type="AlphaFoldDB" id="A0A2H0TE85"/>
<protein>
    <recommendedName>
        <fullName evidence="2">histidine kinase</fullName>
        <ecNumber evidence="2">2.7.13.3</ecNumber>
    </recommendedName>
</protein>
<comment type="catalytic activity">
    <reaction evidence="1">
        <text>ATP + protein L-histidine = ADP + protein N-phospho-L-histidine.</text>
        <dbReference type="EC" id="2.7.13.3"/>
    </reaction>
</comment>
<gene>
    <name evidence="9" type="ORF">COU47_04240</name>
</gene>
<accession>A0A2H0TE85</accession>